<dbReference type="EMBL" id="MUJZ01012442">
    <property type="protein sequence ID" value="OTF81660.1"/>
    <property type="molecule type" value="Genomic_DNA"/>
</dbReference>
<keyword evidence="3" id="KW-1185">Reference proteome</keyword>
<dbReference type="AlphaFoldDB" id="A0A1Y3BL26"/>
<organism evidence="2 3">
    <name type="scientific">Euroglyphus maynei</name>
    <name type="common">Mayne's house dust mite</name>
    <dbReference type="NCBI Taxonomy" id="6958"/>
    <lineage>
        <taxon>Eukaryota</taxon>
        <taxon>Metazoa</taxon>
        <taxon>Ecdysozoa</taxon>
        <taxon>Arthropoda</taxon>
        <taxon>Chelicerata</taxon>
        <taxon>Arachnida</taxon>
        <taxon>Acari</taxon>
        <taxon>Acariformes</taxon>
        <taxon>Sarcoptiformes</taxon>
        <taxon>Astigmata</taxon>
        <taxon>Psoroptidia</taxon>
        <taxon>Analgoidea</taxon>
        <taxon>Pyroglyphidae</taxon>
        <taxon>Pyroglyphinae</taxon>
        <taxon>Euroglyphus</taxon>
    </lineage>
</organism>
<accession>A0A1Y3BL26</accession>
<comment type="caution">
    <text evidence="2">The sequence shown here is derived from an EMBL/GenBank/DDBJ whole genome shotgun (WGS) entry which is preliminary data.</text>
</comment>
<sequence>MTKNGDDVILRDHDDQVSSLLENESTSKIMNPNRLWMMDTSGQTLYRHYNQQQQQQALNNRNRQSSSPYVSRTQLDQVIA</sequence>
<name>A0A1Y3BL26_EURMA</name>
<feature type="compositionally biased region" description="Low complexity" evidence="1">
    <location>
        <begin position="51"/>
        <end position="64"/>
    </location>
</feature>
<evidence type="ECO:0000313" key="2">
    <source>
        <dbReference type="EMBL" id="OTF81660.1"/>
    </source>
</evidence>
<proteinExistence type="predicted"/>
<dbReference type="OrthoDB" id="6512632at2759"/>
<feature type="non-terminal residue" evidence="2">
    <location>
        <position position="80"/>
    </location>
</feature>
<protein>
    <submittedName>
        <fullName evidence="2">Uncharacterized protein</fullName>
    </submittedName>
</protein>
<gene>
    <name evidence="2" type="ORF">BLA29_014877</name>
</gene>
<reference evidence="2 3" key="1">
    <citation type="submission" date="2017-03" db="EMBL/GenBank/DDBJ databases">
        <title>Genome Survey of Euroglyphus maynei.</title>
        <authorList>
            <person name="Arlian L.G."/>
            <person name="Morgan M.S."/>
            <person name="Rider S.D."/>
        </authorList>
    </citation>
    <scope>NUCLEOTIDE SEQUENCE [LARGE SCALE GENOMIC DNA]</scope>
    <source>
        <strain evidence="2">Arlian Lab</strain>
        <tissue evidence="2">Whole body</tissue>
    </source>
</reference>
<feature type="compositionally biased region" description="Polar residues" evidence="1">
    <location>
        <begin position="65"/>
        <end position="80"/>
    </location>
</feature>
<evidence type="ECO:0000256" key="1">
    <source>
        <dbReference type="SAM" id="MobiDB-lite"/>
    </source>
</evidence>
<dbReference type="Proteomes" id="UP000194236">
    <property type="component" value="Unassembled WGS sequence"/>
</dbReference>
<evidence type="ECO:0000313" key="3">
    <source>
        <dbReference type="Proteomes" id="UP000194236"/>
    </source>
</evidence>
<feature type="region of interest" description="Disordered" evidence="1">
    <location>
        <begin position="51"/>
        <end position="80"/>
    </location>
</feature>